<dbReference type="Gene3D" id="3.30.565.60">
    <property type="match status" value="1"/>
</dbReference>
<gene>
    <name evidence="3" type="ordered locus">P700755_002841</name>
</gene>
<organism evidence="3 4">
    <name type="scientific">Psychroflexus torquis (strain ATCC 700755 / CIP 106069 / ACAM 623)</name>
    <dbReference type="NCBI Taxonomy" id="313595"/>
    <lineage>
        <taxon>Bacteria</taxon>
        <taxon>Pseudomonadati</taxon>
        <taxon>Bacteroidota</taxon>
        <taxon>Flavobacteriia</taxon>
        <taxon>Flavobacteriales</taxon>
        <taxon>Flavobacteriaceae</taxon>
        <taxon>Psychroflexus</taxon>
    </lineage>
</organism>
<evidence type="ECO:0000259" key="1">
    <source>
        <dbReference type="Pfam" id="PF04326"/>
    </source>
</evidence>
<feature type="domain" description="Schlafen AlbA-2" evidence="1">
    <location>
        <begin position="11"/>
        <end position="94"/>
    </location>
</feature>
<dbReference type="InterPro" id="IPR038475">
    <property type="entry name" value="RecG_C_sf"/>
</dbReference>
<sequence>MNILTKIQQPEGRRLEFKEVPPTNAELARTIVSFANDAGGELFVGIKNNPREITGLPQHQLDTIENRISNIVNDQCTIIVLPEITFIDQKTIGTSISLQPEEAYQFVLRHISQGTEDYKGVYRNDRWEYPLIAIREVIRNAVIHRDYSLTGKDIKIAIFDDKLEITSPGKLLPTVDFNDMDAGQSDVRNKVLAPVFKRLGIIEQWGNGLQLIADDLNAYPEIELAWKEAGIAFRVSFIKKNYQAQLESQLELRHELEHELQHESLFSKTLQIVATKTSATKEIALALGQKNISGYLKKVIGKLLEQQLIEWTIPETPKSSKQQYKITKRGVAFLQLLHKKNE</sequence>
<dbReference type="RefSeq" id="WP_015025112.1">
    <property type="nucleotide sequence ID" value="NC_018721.1"/>
</dbReference>
<feature type="domain" description="Filamentation induced by cAMP protein Fic-like C-terminal" evidence="2">
    <location>
        <begin position="270"/>
        <end position="327"/>
    </location>
</feature>
<dbReference type="Pfam" id="PF21247">
    <property type="entry name" value="Fic-like_C"/>
    <property type="match status" value="1"/>
</dbReference>
<proteinExistence type="predicted"/>
<dbReference type="InterPro" id="IPR007421">
    <property type="entry name" value="Schlafen_AlbA_2_dom"/>
</dbReference>
<dbReference type="Pfam" id="PF13749">
    <property type="entry name" value="HATPase_c_4"/>
    <property type="match status" value="1"/>
</dbReference>
<dbReference type="AlphaFoldDB" id="K4IVS5"/>
<dbReference type="PANTHER" id="PTHR30595">
    <property type="entry name" value="GLPR-RELATED TRANSCRIPTIONAL REPRESSOR"/>
    <property type="match status" value="1"/>
</dbReference>
<name>K4IVS5_PSYTT</name>
<dbReference type="eggNOG" id="COG2865">
    <property type="taxonomic scope" value="Bacteria"/>
</dbReference>
<evidence type="ECO:0000313" key="3">
    <source>
        <dbReference type="EMBL" id="AFU69555.1"/>
    </source>
</evidence>
<dbReference type="InterPro" id="IPR049514">
    <property type="entry name" value="Fic-like_C"/>
</dbReference>
<protein>
    <submittedName>
        <fullName evidence="3">ATP binding protein with AAA and HATPase domains</fullName>
    </submittedName>
</protein>
<reference evidence="3" key="1">
    <citation type="submission" date="2006-03" db="EMBL/GenBank/DDBJ databases">
        <authorList>
            <person name="Bowman J."/>
            <person name="Ferriera S."/>
            <person name="Johnson J."/>
            <person name="Kravitz S."/>
            <person name="Halpern A."/>
            <person name="Remington K."/>
            <person name="Beeson K."/>
            <person name="Tran B."/>
            <person name="Rogers Y.-H."/>
            <person name="Friedman R."/>
            <person name="Venter J.C."/>
        </authorList>
    </citation>
    <scope>NUCLEOTIDE SEQUENCE [LARGE SCALE GENOMIC DNA]</scope>
    <source>
        <strain evidence="3">ATCC 700755</strain>
    </source>
</reference>
<evidence type="ECO:0000313" key="4">
    <source>
        <dbReference type="Proteomes" id="UP000008514"/>
    </source>
</evidence>
<dbReference type="Proteomes" id="UP000008514">
    <property type="component" value="Chromosome"/>
</dbReference>
<dbReference type="PANTHER" id="PTHR30595:SF6">
    <property type="entry name" value="SCHLAFEN ALBA-2 DOMAIN-CONTAINING PROTEIN"/>
    <property type="match status" value="1"/>
</dbReference>
<dbReference type="EMBL" id="CP003879">
    <property type="protein sequence ID" value="AFU69555.1"/>
    <property type="molecule type" value="Genomic_DNA"/>
</dbReference>
<dbReference type="Pfam" id="PF04326">
    <property type="entry name" value="SLFN_AlbA_2"/>
    <property type="match status" value="1"/>
</dbReference>
<keyword evidence="4" id="KW-1185">Reference proteome</keyword>
<evidence type="ECO:0000259" key="2">
    <source>
        <dbReference type="Pfam" id="PF21247"/>
    </source>
</evidence>
<accession>K4IVS5</accession>
<dbReference type="STRING" id="313595.P700755_002841"/>
<dbReference type="HOGENOM" id="CLU_024970_1_2_10"/>
<dbReference type="OrthoDB" id="9807907at2"/>
<dbReference type="KEGG" id="ptq:P700755_002841"/>
<reference evidence="3" key="2">
    <citation type="submission" date="2012-09" db="EMBL/GenBank/DDBJ databases">
        <title>The complete sequence of Psychroflexus torquis an extreme psychrophile from sea-ice that is stimulated by light.</title>
        <authorList>
            <person name="Feng S."/>
            <person name="Powell S.M."/>
            <person name="Bowman J.P."/>
        </authorList>
    </citation>
    <scope>NUCLEOTIDE SEQUENCE [LARGE SCALE GENOMIC DNA]</scope>
    <source>
        <strain evidence="3">ATCC 700755</strain>
    </source>
</reference>